<feature type="domain" description="DUF1330" evidence="1">
    <location>
        <begin position="4"/>
        <end position="89"/>
    </location>
</feature>
<dbReference type="Proteomes" id="UP000050827">
    <property type="component" value="Unassembled WGS sequence"/>
</dbReference>
<protein>
    <recommendedName>
        <fullName evidence="1">DUF1330 domain-containing protein</fullName>
    </recommendedName>
</protein>
<dbReference type="Pfam" id="PF07045">
    <property type="entry name" value="DUF1330"/>
    <property type="match status" value="1"/>
</dbReference>
<dbReference type="InterPro" id="IPR011008">
    <property type="entry name" value="Dimeric_a/b-barrel"/>
</dbReference>
<dbReference type="SUPFAM" id="SSF54909">
    <property type="entry name" value="Dimeric alpha+beta barrel"/>
    <property type="match status" value="1"/>
</dbReference>
<dbReference type="RefSeq" id="WP_055392305.1">
    <property type="nucleotide sequence ID" value="NZ_LCTZ01000002.1"/>
</dbReference>
<dbReference type="PANTHER" id="PTHR41521:SF4">
    <property type="entry name" value="BLR0684 PROTEIN"/>
    <property type="match status" value="1"/>
</dbReference>
<organism evidence="2 3">
    <name type="scientific">Flagellimonas eckloniae</name>
    <dbReference type="NCBI Taxonomy" id="346185"/>
    <lineage>
        <taxon>Bacteria</taxon>
        <taxon>Pseudomonadati</taxon>
        <taxon>Bacteroidota</taxon>
        <taxon>Flavobacteriia</taxon>
        <taxon>Flavobacteriales</taxon>
        <taxon>Flavobacteriaceae</taxon>
        <taxon>Flagellimonas</taxon>
    </lineage>
</organism>
<gene>
    <name evidence="2" type="ORF">AAY42_01820</name>
</gene>
<comment type="caution">
    <text evidence="2">The sequence shown here is derived from an EMBL/GenBank/DDBJ whole genome shotgun (WGS) entry which is preliminary data.</text>
</comment>
<dbReference type="Gene3D" id="3.30.70.100">
    <property type="match status" value="1"/>
</dbReference>
<dbReference type="EMBL" id="LCTZ01000002">
    <property type="protein sequence ID" value="KQC28769.1"/>
    <property type="molecule type" value="Genomic_DNA"/>
</dbReference>
<name>A0A0Q0XCE2_9FLAO</name>
<accession>A0A0Q0XCE2</accession>
<reference evidence="2 3" key="1">
    <citation type="submission" date="2015-04" db="EMBL/GenBank/DDBJ databases">
        <title>Complete genome of flavobacterium.</title>
        <authorList>
            <person name="Kwon Y.M."/>
            <person name="Kim S.-J."/>
        </authorList>
    </citation>
    <scope>NUCLEOTIDE SEQUENCE [LARGE SCALE GENOMIC DNA]</scope>
    <source>
        <strain evidence="2 3">DK169</strain>
    </source>
</reference>
<dbReference type="PANTHER" id="PTHR41521">
    <property type="match status" value="1"/>
</dbReference>
<proteinExistence type="predicted"/>
<keyword evidence="3" id="KW-1185">Reference proteome</keyword>
<dbReference type="InterPro" id="IPR010753">
    <property type="entry name" value="DUF1330"/>
</dbReference>
<evidence type="ECO:0000313" key="2">
    <source>
        <dbReference type="EMBL" id="KQC28769.1"/>
    </source>
</evidence>
<dbReference type="OrthoDB" id="1446659at2"/>
<evidence type="ECO:0000313" key="3">
    <source>
        <dbReference type="Proteomes" id="UP000050827"/>
    </source>
</evidence>
<dbReference type="AlphaFoldDB" id="A0A0Q0XCE2"/>
<evidence type="ECO:0000259" key="1">
    <source>
        <dbReference type="Pfam" id="PF07045"/>
    </source>
</evidence>
<sequence>MNRGYLIENYTVTDNKNYIPPVKAINKILEKFNGKFLVATPKAKTLFGSPLEVVLVMEFKSVDNAYEFHTSKEYGNYKKLYENTTQGWICLAPEYIKK</sequence>